<comment type="caution">
    <text evidence="1">The sequence shown here is derived from an EMBL/GenBank/DDBJ whole genome shotgun (WGS) entry which is preliminary data.</text>
</comment>
<dbReference type="OrthoDB" id="2914214at2"/>
<protein>
    <submittedName>
        <fullName evidence="1">Uncharacterized protein</fullName>
    </submittedName>
</protein>
<dbReference type="RefSeq" id="WP_151573959.1">
    <property type="nucleotide sequence ID" value="NZ_WBOT01000003.1"/>
</dbReference>
<dbReference type="AlphaFoldDB" id="A0A7V7UVB6"/>
<keyword evidence="2" id="KW-1185">Reference proteome</keyword>
<gene>
    <name evidence="1" type="ORF">F7732_11255</name>
</gene>
<accession>A0A7V7UVB6</accession>
<dbReference type="Proteomes" id="UP000441354">
    <property type="component" value="Unassembled WGS sequence"/>
</dbReference>
<evidence type="ECO:0000313" key="2">
    <source>
        <dbReference type="Proteomes" id="UP000441354"/>
    </source>
</evidence>
<reference evidence="1 2" key="1">
    <citation type="journal article" date="2014" name="Arch. Microbiol.">
        <title>Bacillus mesophilum sp. nov., strain IITR-54T, a novel 4-chlorobiphenyl dechlorinating bacterium.</title>
        <authorList>
            <person name="Manickam N."/>
            <person name="Singh N.K."/>
            <person name="Bajaj A."/>
            <person name="Kumar R.M."/>
            <person name="Kaur G."/>
            <person name="Kaur N."/>
            <person name="Bala M."/>
            <person name="Kumar A."/>
            <person name="Mayilraj S."/>
        </authorList>
    </citation>
    <scope>NUCLEOTIDE SEQUENCE [LARGE SCALE GENOMIC DNA]</scope>
    <source>
        <strain evidence="1 2">IITR-54</strain>
    </source>
</reference>
<evidence type="ECO:0000313" key="1">
    <source>
        <dbReference type="EMBL" id="KAB2332661.1"/>
    </source>
</evidence>
<name>A0A7V7UVB6_9BACI</name>
<proteinExistence type="predicted"/>
<dbReference type="EMBL" id="WBOT01000003">
    <property type="protein sequence ID" value="KAB2332661.1"/>
    <property type="molecule type" value="Genomic_DNA"/>
</dbReference>
<organism evidence="1 2">
    <name type="scientific">Bacillus mesophilum</name>
    <dbReference type="NCBI Taxonomy" id="1071718"/>
    <lineage>
        <taxon>Bacteria</taxon>
        <taxon>Bacillati</taxon>
        <taxon>Bacillota</taxon>
        <taxon>Bacilli</taxon>
        <taxon>Bacillales</taxon>
        <taxon>Bacillaceae</taxon>
        <taxon>Bacillus</taxon>
    </lineage>
</organism>
<sequence>MEDFFRSRFLYKDREYYEGKNVFNHNILRNELQKHDTIIIPALKEQLTGSELAEWLIHNSSPQDIEKLVLMIQKARKHQSDTKAVIEMAVSALTMVSLTFKKEVL</sequence>